<dbReference type="EC" id="3.4.11.18" evidence="8"/>
<name>L8GH97_ACACF</name>
<dbReference type="GO" id="GO:0006508">
    <property type="term" value="P:proteolysis"/>
    <property type="evidence" value="ECO:0007669"/>
    <property type="project" value="UniProtKB-KW"/>
</dbReference>
<keyword evidence="7 8" id="KW-0378">Hydrolase</keyword>
<comment type="cofactor">
    <cofactor evidence="3">
        <name>Fe(2+)</name>
        <dbReference type="ChEBI" id="CHEBI:29033"/>
    </cofactor>
</comment>
<feature type="compositionally biased region" description="Basic residues" evidence="10">
    <location>
        <begin position="91"/>
        <end position="100"/>
    </location>
</feature>
<dbReference type="Gene3D" id="1.10.10.10">
    <property type="entry name" value="Winged helix-like DNA-binding domain superfamily/Winged helix DNA-binding domain"/>
    <property type="match status" value="1"/>
</dbReference>
<feature type="domain" description="Peptidase M24" evidence="11">
    <location>
        <begin position="199"/>
        <end position="401"/>
    </location>
</feature>
<feature type="compositionally biased region" description="Low complexity" evidence="10">
    <location>
        <begin position="71"/>
        <end position="86"/>
    </location>
</feature>
<evidence type="ECO:0000256" key="5">
    <source>
        <dbReference type="ARBA" id="ARBA00022670"/>
    </source>
</evidence>
<dbReference type="NCBIfam" id="TIGR00501">
    <property type="entry name" value="met_pdase_II"/>
    <property type="match status" value="1"/>
</dbReference>
<keyword evidence="6 8" id="KW-0479">Metal-binding</keyword>
<feature type="compositionally biased region" description="Low complexity" evidence="10">
    <location>
        <begin position="107"/>
        <end position="118"/>
    </location>
</feature>
<evidence type="ECO:0000256" key="7">
    <source>
        <dbReference type="ARBA" id="ARBA00022801"/>
    </source>
</evidence>
<feature type="binding site" evidence="8">
    <location>
        <position position="260"/>
    </location>
    <ligand>
        <name>substrate</name>
    </ligand>
</feature>
<dbReference type="GO" id="GO:0046872">
    <property type="term" value="F:metal ion binding"/>
    <property type="evidence" value="ECO:0007669"/>
    <property type="project" value="UniProtKB-UniRule"/>
</dbReference>
<feature type="compositionally biased region" description="Low complexity" evidence="10">
    <location>
        <begin position="25"/>
        <end position="35"/>
    </location>
</feature>
<dbReference type="InterPro" id="IPR000994">
    <property type="entry name" value="Pept_M24"/>
</dbReference>
<feature type="compositionally biased region" description="Basic residues" evidence="10">
    <location>
        <begin position="38"/>
        <end position="49"/>
    </location>
</feature>
<evidence type="ECO:0000256" key="6">
    <source>
        <dbReference type="ARBA" id="ARBA00022723"/>
    </source>
</evidence>
<feature type="compositionally biased region" description="Low complexity" evidence="10">
    <location>
        <begin position="1"/>
        <end position="14"/>
    </location>
</feature>
<feature type="compositionally biased region" description="Acidic residues" evidence="10">
    <location>
        <begin position="59"/>
        <end position="70"/>
    </location>
</feature>
<dbReference type="InterPro" id="IPR018349">
    <property type="entry name" value="Pept_M24A_MAP2_BS"/>
</dbReference>
<evidence type="ECO:0000256" key="8">
    <source>
        <dbReference type="HAMAP-Rule" id="MF_03175"/>
    </source>
</evidence>
<dbReference type="OrthoDB" id="7848262at2759"/>
<evidence type="ECO:0000256" key="10">
    <source>
        <dbReference type="SAM" id="MobiDB-lite"/>
    </source>
</evidence>
<dbReference type="Proteomes" id="UP000011083">
    <property type="component" value="Unassembled WGS sequence"/>
</dbReference>
<comment type="function">
    <text evidence="8 9">Cotranslationally removes the N-terminal methionine from nascent proteins. The N-terminal methionine is often cleaved when the second residue in the primary sequence is small and uncharged (Met-Ala-, Cys, Gly, Pro, Ser, Thr, or Val).</text>
</comment>
<feature type="binding site" evidence="8">
    <location>
        <position position="488"/>
    </location>
    <ligand>
        <name>a divalent metal cation</name>
        <dbReference type="ChEBI" id="CHEBI:60240"/>
        <label>2</label>
        <note>catalytic</note>
    </ligand>
</feature>
<feature type="binding site" evidence="8">
    <location>
        <position position="280"/>
    </location>
    <ligand>
        <name>a divalent metal cation</name>
        <dbReference type="ChEBI" id="CHEBI:60240"/>
        <label>1</label>
    </ligand>
</feature>
<feature type="binding site" evidence="8">
    <location>
        <position position="393"/>
    </location>
    <ligand>
        <name>a divalent metal cation</name>
        <dbReference type="ChEBI" id="CHEBI:60240"/>
        <label>2</label>
        <note>catalytic</note>
    </ligand>
</feature>
<comment type="cofactor">
    <cofactor evidence="8">
        <name>Co(2+)</name>
        <dbReference type="ChEBI" id="CHEBI:48828"/>
    </cofactor>
    <cofactor evidence="8">
        <name>Zn(2+)</name>
        <dbReference type="ChEBI" id="CHEBI:29105"/>
    </cofactor>
    <cofactor evidence="8">
        <name>Mn(2+)</name>
        <dbReference type="ChEBI" id="CHEBI:29035"/>
    </cofactor>
    <cofactor evidence="8">
        <name>Fe(2+)</name>
        <dbReference type="ChEBI" id="CHEBI:29033"/>
    </cofactor>
    <text evidence="8">Binds 2 divalent metal cations per subunit. Has a high-affinity and a low affinity metal-binding site. The true nature of the physiological cofactor is under debate. The enzyme is active with cobalt, zinc, manganese or divalent iron ions. Most likely, methionine aminopeptidases function as mononuclear Fe(2+)-metalloproteases under physiological conditions, and the catalytically relevant metal-binding site has been assigned to the histidine-containing high-affinity site.</text>
</comment>
<dbReference type="GO" id="GO:0005737">
    <property type="term" value="C:cytoplasm"/>
    <property type="evidence" value="ECO:0007669"/>
    <property type="project" value="UniProtKB-SubCell"/>
</dbReference>
<dbReference type="KEGG" id="acan:ACA1_033570"/>
<comment type="subcellular location">
    <subcellularLocation>
        <location evidence="8">Cytoplasm</location>
    </subcellularLocation>
</comment>
<dbReference type="SUPFAM" id="SSF46785">
    <property type="entry name" value="Winged helix' DNA-binding domain"/>
    <property type="match status" value="1"/>
</dbReference>
<dbReference type="GeneID" id="14912716"/>
<dbReference type="AlphaFoldDB" id="L8GH97"/>
<comment type="cofactor">
    <cofactor evidence="2">
        <name>Mn(2+)</name>
        <dbReference type="ChEBI" id="CHEBI:29035"/>
    </cofactor>
</comment>
<feature type="binding site" evidence="8">
    <location>
        <position position="291"/>
    </location>
    <ligand>
        <name>a divalent metal cation</name>
        <dbReference type="ChEBI" id="CHEBI:60240"/>
        <label>1</label>
    </ligand>
</feature>
<evidence type="ECO:0000256" key="4">
    <source>
        <dbReference type="ARBA" id="ARBA00022438"/>
    </source>
</evidence>
<feature type="region of interest" description="Disordered" evidence="10">
    <location>
        <begin position="1"/>
        <end position="154"/>
    </location>
</feature>
<proteinExistence type="inferred from homology"/>
<evidence type="ECO:0000259" key="11">
    <source>
        <dbReference type="Pfam" id="PF00557"/>
    </source>
</evidence>
<dbReference type="InterPro" id="IPR001714">
    <property type="entry name" value="Pept_M24_MAP"/>
</dbReference>
<feature type="binding site" evidence="8">
    <location>
        <position position="488"/>
    </location>
    <ligand>
        <name>a divalent metal cation</name>
        <dbReference type="ChEBI" id="CHEBI:60240"/>
        <label>1</label>
    </ligand>
</feature>
<dbReference type="Gene3D" id="3.90.230.10">
    <property type="entry name" value="Creatinase/methionine aminopeptidase superfamily"/>
    <property type="match status" value="1"/>
</dbReference>
<dbReference type="RefSeq" id="XP_004334222.1">
    <property type="nucleotide sequence ID" value="XM_004334174.1"/>
</dbReference>
<dbReference type="GO" id="GO:0070006">
    <property type="term" value="F:metalloaminopeptidase activity"/>
    <property type="evidence" value="ECO:0007669"/>
    <property type="project" value="UniProtKB-UniRule"/>
</dbReference>
<dbReference type="PANTHER" id="PTHR45777">
    <property type="entry name" value="METHIONINE AMINOPEPTIDASE 2"/>
    <property type="match status" value="1"/>
</dbReference>
<reference evidence="12 13" key="1">
    <citation type="journal article" date="2013" name="Genome Biol.">
        <title>Genome of Acanthamoeba castellanii highlights extensive lateral gene transfer and early evolution of tyrosine kinase signaling.</title>
        <authorList>
            <person name="Clarke M."/>
            <person name="Lohan A.J."/>
            <person name="Liu B."/>
            <person name="Lagkouvardos I."/>
            <person name="Roy S."/>
            <person name="Zafar N."/>
            <person name="Bertelli C."/>
            <person name="Schilde C."/>
            <person name="Kianianmomeni A."/>
            <person name="Burglin T.R."/>
            <person name="Frech C."/>
            <person name="Turcotte B."/>
            <person name="Kopec K.O."/>
            <person name="Synnott J.M."/>
            <person name="Choo C."/>
            <person name="Paponov I."/>
            <person name="Finkler A."/>
            <person name="Soon Heng Tan C."/>
            <person name="Hutchins A.P."/>
            <person name="Weinmeier T."/>
            <person name="Rattei T."/>
            <person name="Chu J.S."/>
            <person name="Gimenez G."/>
            <person name="Irimia M."/>
            <person name="Rigden D.J."/>
            <person name="Fitzpatrick D.A."/>
            <person name="Lorenzo-Morales J."/>
            <person name="Bateman A."/>
            <person name="Chiu C.H."/>
            <person name="Tang P."/>
            <person name="Hegemann P."/>
            <person name="Fromm H."/>
            <person name="Raoult D."/>
            <person name="Greub G."/>
            <person name="Miranda-Saavedra D."/>
            <person name="Chen N."/>
            <person name="Nash P."/>
            <person name="Ginger M.L."/>
            <person name="Horn M."/>
            <person name="Schaap P."/>
            <person name="Caler L."/>
            <person name="Loftus B."/>
        </authorList>
    </citation>
    <scope>NUCLEOTIDE SEQUENCE [LARGE SCALE GENOMIC DNA]</scope>
    <source>
        <strain evidence="12 13">Neff</strain>
    </source>
</reference>
<dbReference type="PROSITE" id="PS01202">
    <property type="entry name" value="MAP_2"/>
    <property type="match status" value="1"/>
</dbReference>
<dbReference type="SUPFAM" id="SSF55920">
    <property type="entry name" value="Creatinase/aminopeptidase"/>
    <property type="match status" value="1"/>
</dbReference>
<dbReference type="GO" id="GO:0004239">
    <property type="term" value="F:initiator methionyl aminopeptidase activity"/>
    <property type="evidence" value="ECO:0007669"/>
    <property type="project" value="UniProtKB-UniRule"/>
</dbReference>
<dbReference type="InterPro" id="IPR002468">
    <property type="entry name" value="Pept_M24A_MAP2"/>
</dbReference>
<dbReference type="Pfam" id="PF00557">
    <property type="entry name" value="Peptidase_M24"/>
    <property type="match status" value="1"/>
</dbReference>
<dbReference type="OMA" id="PFAKRWL"/>
<protein>
    <recommendedName>
        <fullName evidence="8">Methionine aminopeptidase 2</fullName>
        <shortName evidence="8">MAP 2</shortName>
        <shortName evidence="8">MetAP 2</shortName>
        <ecNumber evidence="8">3.4.11.18</ecNumber>
    </recommendedName>
    <alternativeName>
        <fullName evidence="8">Peptidase M</fullName>
    </alternativeName>
</protein>
<dbReference type="HAMAP" id="MF_03175">
    <property type="entry name" value="MetAP_2_euk"/>
    <property type="match status" value="1"/>
</dbReference>
<dbReference type="PANTHER" id="PTHR45777:SF2">
    <property type="entry name" value="METHIONINE AMINOPEPTIDASE 2"/>
    <property type="match status" value="1"/>
</dbReference>
<dbReference type="CDD" id="cd01088">
    <property type="entry name" value="MetAP2"/>
    <property type="match status" value="1"/>
</dbReference>
<feature type="binding site" evidence="8">
    <location>
        <position position="360"/>
    </location>
    <ligand>
        <name>a divalent metal cation</name>
        <dbReference type="ChEBI" id="CHEBI:60240"/>
        <label>2</label>
        <note>catalytic</note>
    </ligand>
</feature>
<evidence type="ECO:0000256" key="9">
    <source>
        <dbReference type="RuleBase" id="RU003653"/>
    </source>
</evidence>
<sequence>MSTTEEPTVAVPVAEEPKKTEEAVANGDAGGAAESAAKKKRNRRKKKKAAAGGGANAPGEEEEEGEDGGEEAPAASAASEDAAPAAGAGGAKKKKKKKSKAGGAGGAVQQQQQGGQPKKQQKKGTSNPNHIRVLGDWGADYPYGQTSPPSKPVVTLFPNGDYPTGEIMDYHQDFNTWRTTSAEKRELDRLTTDVYREARLAAEVHRQVRQYAEGIIKPGARLIDICEQLENMNRKLVKENGLQAGIAFPTGCSLNYVAAHYTPNNGDFTVLGYDDVMKIDFGTHINGRIIDCAFTVAFNPKFDPLLQTVKDATEAGIKAAGADVRLCDVGAAVQEVMEAGEIELDGKVYQIKSVRNLNGHSIAPYVIHAGKSVPIVKGGEATKMEEGEFYAIETFGSTGKGYVNEDLECSHYMKNAHAAHVPLRSQKSKALLANITKNYSTLAFCKRWLDRSGEKAYALALKNLCDVGLVDAYPPLCDVKGSYVAQYEHTIVLRPTCKEVLSRGEDY</sequence>
<dbReference type="PRINTS" id="PR00599">
    <property type="entry name" value="MAPEPTIDASE"/>
</dbReference>
<evidence type="ECO:0000313" key="12">
    <source>
        <dbReference type="EMBL" id="ELR12209.1"/>
    </source>
</evidence>
<dbReference type="InterPro" id="IPR036005">
    <property type="entry name" value="Creatinase/aminopeptidase-like"/>
</dbReference>
<comment type="similarity">
    <text evidence="8">Belongs to the peptidase M24A family. Methionine aminopeptidase eukaryotic type 2 subfamily.</text>
</comment>
<evidence type="ECO:0000256" key="2">
    <source>
        <dbReference type="ARBA" id="ARBA00001936"/>
    </source>
</evidence>
<feature type="binding site" evidence="8">
    <location>
        <position position="368"/>
    </location>
    <ligand>
        <name>substrate</name>
    </ligand>
</feature>
<dbReference type="STRING" id="1257118.L8GH97"/>
<keyword evidence="13" id="KW-1185">Reference proteome</keyword>
<keyword evidence="5 8" id="KW-0645">Protease</keyword>
<keyword evidence="8" id="KW-0963">Cytoplasm</keyword>
<comment type="catalytic activity">
    <reaction evidence="1 8 9">
        <text>Release of N-terminal amino acids, preferentially methionine, from peptides and arylamides.</text>
        <dbReference type="EC" id="3.4.11.18"/>
    </reaction>
</comment>
<keyword evidence="4 8" id="KW-0031">Aminopeptidase</keyword>
<evidence type="ECO:0000256" key="1">
    <source>
        <dbReference type="ARBA" id="ARBA00000294"/>
    </source>
</evidence>
<organism evidence="12 13">
    <name type="scientific">Acanthamoeba castellanii (strain ATCC 30010 / Neff)</name>
    <dbReference type="NCBI Taxonomy" id="1257118"/>
    <lineage>
        <taxon>Eukaryota</taxon>
        <taxon>Amoebozoa</taxon>
        <taxon>Discosea</taxon>
        <taxon>Longamoebia</taxon>
        <taxon>Centramoebida</taxon>
        <taxon>Acanthamoebidae</taxon>
        <taxon>Acanthamoeba</taxon>
    </lineage>
</organism>
<dbReference type="VEuPathDB" id="AmoebaDB:ACA1_033570"/>
<gene>
    <name evidence="12" type="ORF">ACA1_033570</name>
</gene>
<evidence type="ECO:0000256" key="3">
    <source>
        <dbReference type="ARBA" id="ARBA00001954"/>
    </source>
</evidence>
<dbReference type="InterPro" id="IPR050247">
    <property type="entry name" value="Met_Aminopeptidase_Type2"/>
</dbReference>
<feature type="binding site" evidence="8">
    <location>
        <position position="291"/>
    </location>
    <ligand>
        <name>a divalent metal cation</name>
        <dbReference type="ChEBI" id="CHEBI:60240"/>
        <label>2</label>
        <note>catalytic</note>
    </ligand>
</feature>
<evidence type="ECO:0000313" key="13">
    <source>
        <dbReference type="Proteomes" id="UP000011083"/>
    </source>
</evidence>
<dbReference type="InterPro" id="IPR036388">
    <property type="entry name" value="WH-like_DNA-bd_sf"/>
</dbReference>
<accession>L8GH97</accession>
<dbReference type="InterPro" id="IPR036390">
    <property type="entry name" value="WH_DNA-bd_sf"/>
</dbReference>
<dbReference type="EMBL" id="KB008125">
    <property type="protein sequence ID" value="ELR12209.1"/>
    <property type="molecule type" value="Genomic_DNA"/>
</dbReference>